<dbReference type="SUPFAM" id="SSF53448">
    <property type="entry name" value="Nucleotide-diphospho-sugar transferases"/>
    <property type="match status" value="1"/>
</dbReference>
<accession>A0AAJ1PRU5</accession>
<dbReference type="InterPro" id="IPR029044">
    <property type="entry name" value="Nucleotide-diphossugar_trans"/>
</dbReference>
<proteinExistence type="predicted"/>
<dbReference type="EMBL" id="JASDDP010000006">
    <property type="protein sequence ID" value="MDJ1645548.1"/>
    <property type="molecule type" value="Genomic_DNA"/>
</dbReference>
<evidence type="ECO:0008006" key="3">
    <source>
        <dbReference type="Google" id="ProtNLM"/>
    </source>
</evidence>
<comment type="caution">
    <text evidence="1">The sequence shown here is derived from an EMBL/GenBank/DDBJ whole genome shotgun (WGS) entry which is preliminary data.</text>
</comment>
<dbReference type="RefSeq" id="WP_283827097.1">
    <property type="nucleotide sequence ID" value="NZ_JASDDP010000006.1"/>
</dbReference>
<sequence length="336" mass="39922">MKLSIISIIFNNDKNINVNKFIDGFSVQEDQDFELILVFQKVTKKLMNKLKKVPNKLKDKIKFIFNYKSISYEQCVFQGMEKAMGRYISIINTDNKIKDYLVKRLNEINQEDVQIVEYKPRLVGNVKWKPIKRLEENKIYDQSNIEFIAKSFPFLFNKIFKKDLVEKVLEIKNLELRLNSKLSINILYYLLLNTNTYKYIDQRITREYIAKKFSAFSKTYNKSWINLCKYIQENNINAKEELFYARIYFEALLLPGLLFGNSHWFSKIYKKLSLHSNKPSELNIKAISDKINKIYESKKDPVSANKYINQNNLEAQTLLKPIELSSWNKILSNFEE</sequence>
<evidence type="ECO:0000313" key="1">
    <source>
        <dbReference type="EMBL" id="MDJ1645548.1"/>
    </source>
</evidence>
<evidence type="ECO:0000313" key="2">
    <source>
        <dbReference type="Proteomes" id="UP001224428"/>
    </source>
</evidence>
<name>A0AAJ1PRU5_9MOLU</name>
<dbReference type="AlphaFoldDB" id="A0AAJ1PRU5"/>
<gene>
    <name evidence="1" type="ORF">QLQ80_00380</name>
</gene>
<reference evidence="1" key="1">
    <citation type="submission" date="2023-05" db="EMBL/GenBank/DDBJ databases">
        <title>Mycoplasma phocimorsus sp. nov., isolated from Scandinavian patients with seal finger or septic arthritis after contact with seals.</title>
        <authorList>
            <person name="Skafte-Holm A."/>
            <person name="Pedersen T.R."/>
            <person name="Froelund M."/>
            <person name="Stegger M."/>
            <person name="Qvortrup K."/>
            <person name="Michaels D.L."/>
            <person name="Brown D.R."/>
            <person name="Jensen J.S."/>
        </authorList>
    </citation>
    <scope>NUCLEOTIDE SEQUENCE</scope>
    <source>
        <strain evidence="1">M5725</strain>
    </source>
</reference>
<protein>
    <recommendedName>
        <fullName evidence="3">Glycosyltransferase</fullName>
    </recommendedName>
</protein>
<dbReference type="Proteomes" id="UP001224428">
    <property type="component" value="Unassembled WGS sequence"/>
</dbReference>
<organism evidence="1 2">
    <name type="scientific">Mycoplasma phocimorsus</name>
    <dbReference type="NCBI Taxonomy" id="3045839"/>
    <lineage>
        <taxon>Bacteria</taxon>
        <taxon>Bacillati</taxon>
        <taxon>Mycoplasmatota</taxon>
        <taxon>Mollicutes</taxon>
        <taxon>Mycoplasmataceae</taxon>
        <taxon>Mycoplasma</taxon>
    </lineage>
</organism>
<keyword evidence="2" id="KW-1185">Reference proteome</keyword>